<dbReference type="Gene3D" id="4.10.60.10">
    <property type="entry name" value="Zinc finger, CCHC-type"/>
    <property type="match status" value="1"/>
</dbReference>
<evidence type="ECO:0008006" key="7">
    <source>
        <dbReference type="Google" id="ProtNLM"/>
    </source>
</evidence>
<dbReference type="PROSITE" id="PS50878">
    <property type="entry name" value="RT_POL"/>
    <property type="match status" value="1"/>
</dbReference>
<dbReference type="PANTHER" id="PTHR33481:SF1">
    <property type="entry name" value="ENDONUCLEASE_EXONUCLEASE_PHOSPHATASE DOMAIN-CONTAINING PROTEIN-RELATED"/>
    <property type="match status" value="1"/>
</dbReference>
<keyword evidence="6" id="KW-1185">Reference proteome</keyword>
<dbReference type="CDD" id="cd01650">
    <property type="entry name" value="RT_nLTR_like"/>
    <property type="match status" value="1"/>
</dbReference>
<feature type="region of interest" description="Disordered" evidence="2">
    <location>
        <begin position="1"/>
        <end position="85"/>
    </location>
</feature>
<evidence type="ECO:0000313" key="6">
    <source>
        <dbReference type="Proteomes" id="UP001148299"/>
    </source>
</evidence>
<dbReference type="PANTHER" id="PTHR33481">
    <property type="entry name" value="REVERSE TRANSCRIPTASE"/>
    <property type="match status" value="1"/>
</dbReference>
<dbReference type="EMBL" id="JAPZBR010000008">
    <property type="protein sequence ID" value="KAJ5340138.1"/>
    <property type="molecule type" value="Genomic_DNA"/>
</dbReference>
<keyword evidence="1" id="KW-0863">Zinc-finger</keyword>
<dbReference type="InterPro" id="IPR005135">
    <property type="entry name" value="Endo/exonuclease/phosphatase"/>
</dbReference>
<dbReference type="SMART" id="SM00343">
    <property type="entry name" value="ZnF_C2HC"/>
    <property type="match status" value="2"/>
</dbReference>
<dbReference type="InterPro" id="IPR036691">
    <property type="entry name" value="Endo/exonu/phosph_ase_sf"/>
</dbReference>
<dbReference type="SUPFAM" id="SSF56219">
    <property type="entry name" value="DNase I-like"/>
    <property type="match status" value="1"/>
</dbReference>
<evidence type="ECO:0000256" key="2">
    <source>
        <dbReference type="SAM" id="MobiDB-lite"/>
    </source>
</evidence>
<dbReference type="InterPro" id="IPR001878">
    <property type="entry name" value="Znf_CCHC"/>
</dbReference>
<keyword evidence="1" id="KW-0862">Zinc</keyword>
<feature type="domain" description="CCHC-type" evidence="3">
    <location>
        <begin position="392"/>
        <end position="407"/>
    </location>
</feature>
<dbReference type="Gene3D" id="3.60.10.10">
    <property type="entry name" value="Endonuclease/exonuclease/phosphatase"/>
    <property type="match status" value="1"/>
</dbReference>
<dbReference type="Gene3D" id="3.30.420.10">
    <property type="entry name" value="Ribonuclease H-like superfamily/Ribonuclease H"/>
    <property type="match status" value="1"/>
</dbReference>
<accession>A0A9W9QLI5</accession>
<dbReference type="InterPro" id="IPR036397">
    <property type="entry name" value="RNaseH_sf"/>
</dbReference>
<evidence type="ECO:0000313" key="5">
    <source>
        <dbReference type="EMBL" id="KAJ5340138.1"/>
    </source>
</evidence>
<feature type="compositionally biased region" description="Basic and acidic residues" evidence="2">
    <location>
        <begin position="1"/>
        <end position="22"/>
    </location>
</feature>
<comment type="caution">
    <text evidence="5">The sequence shown here is derived from an EMBL/GenBank/DDBJ whole genome shotgun (WGS) entry which is preliminary data.</text>
</comment>
<dbReference type="PROSITE" id="PS50158">
    <property type="entry name" value="ZF_CCHC"/>
    <property type="match status" value="1"/>
</dbReference>
<proteinExistence type="predicted"/>
<dbReference type="Pfam" id="PF00078">
    <property type="entry name" value="RVT_1"/>
    <property type="match status" value="1"/>
</dbReference>
<evidence type="ECO:0000259" key="3">
    <source>
        <dbReference type="PROSITE" id="PS50158"/>
    </source>
</evidence>
<dbReference type="GO" id="GO:0003676">
    <property type="term" value="F:nucleic acid binding"/>
    <property type="evidence" value="ECO:0007669"/>
    <property type="project" value="InterPro"/>
</dbReference>
<keyword evidence="1" id="KW-0479">Metal-binding</keyword>
<dbReference type="InterPro" id="IPR000477">
    <property type="entry name" value="RT_dom"/>
</dbReference>
<dbReference type="SUPFAM" id="SSF57756">
    <property type="entry name" value="Retrovirus zinc finger-like domains"/>
    <property type="match status" value="1"/>
</dbReference>
<evidence type="ECO:0000256" key="1">
    <source>
        <dbReference type="PROSITE-ProRule" id="PRU00047"/>
    </source>
</evidence>
<gene>
    <name evidence="5" type="ORF">N7541_009262</name>
</gene>
<dbReference type="SUPFAM" id="SSF56672">
    <property type="entry name" value="DNA/RNA polymerases"/>
    <property type="match status" value="1"/>
</dbReference>
<evidence type="ECO:0000259" key="4">
    <source>
        <dbReference type="PROSITE" id="PS50878"/>
    </source>
</evidence>
<protein>
    <recommendedName>
        <fullName evidence="7">Reverse transcriptase</fullName>
    </recommendedName>
</protein>
<dbReference type="Pfam" id="PF14529">
    <property type="entry name" value="Exo_endo_phos_2"/>
    <property type="match status" value="1"/>
</dbReference>
<dbReference type="GO" id="GO:0008270">
    <property type="term" value="F:zinc ion binding"/>
    <property type="evidence" value="ECO:0007669"/>
    <property type="project" value="UniProtKB-KW"/>
</dbReference>
<dbReference type="Proteomes" id="UP001148299">
    <property type="component" value="Unassembled WGS sequence"/>
</dbReference>
<reference evidence="5" key="1">
    <citation type="submission" date="2022-12" db="EMBL/GenBank/DDBJ databases">
        <authorList>
            <person name="Petersen C."/>
        </authorList>
    </citation>
    <scope>NUCLEOTIDE SEQUENCE</scope>
    <source>
        <strain evidence="5">IBT 35675</strain>
    </source>
</reference>
<dbReference type="InterPro" id="IPR036875">
    <property type="entry name" value="Znf_CCHC_sf"/>
</dbReference>
<dbReference type="Pfam" id="PF00098">
    <property type="entry name" value="zf-CCHC"/>
    <property type="match status" value="1"/>
</dbReference>
<dbReference type="InterPro" id="IPR043502">
    <property type="entry name" value="DNA/RNA_pol_sf"/>
</dbReference>
<name>A0A9W9QLI5_PENBR</name>
<organism evidence="5 6">
    <name type="scientific">Penicillium brevicompactum</name>
    <dbReference type="NCBI Taxonomy" id="5074"/>
    <lineage>
        <taxon>Eukaryota</taxon>
        <taxon>Fungi</taxon>
        <taxon>Dikarya</taxon>
        <taxon>Ascomycota</taxon>
        <taxon>Pezizomycotina</taxon>
        <taxon>Eurotiomycetes</taxon>
        <taxon>Eurotiomycetidae</taxon>
        <taxon>Eurotiales</taxon>
        <taxon>Aspergillaceae</taxon>
        <taxon>Penicillium</taxon>
    </lineage>
</organism>
<dbReference type="GO" id="GO:0003824">
    <property type="term" value="F:catalytic activity"/>
    <property type="evidence" value="ECO:0007669"/>
    <property type="project" value="InterPro"/>
</dbReference>
<feature type="domain" description="Reverse transcriptase" evidence="4">
    <location>
        <begin position="926"/>
        <end position="1187"/>
    </location>
</feature>
<sequence length="1690" mass="189973">MTGRAETRTPEPPDRDEHEKSPPRLLRPRRSTRPPYNYAQEQEFDNEKGNACSQRKKKTQGKPSAQREAVASESSTESEDPNASELLKELVKLRKEIRQRDESHKDELQKFKEDFSALKEEFSAALAEVRHELQTLADRPATPQPHLEPCSQNNHDGILREIQSLREEISVPAPMSSPSYADVARTPPTSYASNIRTLSTLNTTPTTLTDTLYCTIDTSKMTESENEKISAGSIRATIEQEIRTMDEHNHWRCRAVTVSPRDPNRIRIACRDEAEHQRVKKVAEAKVGRGARVLRDELYPIKVDSVKRAAVLDENHDILTGAAAALGEENETTVAKMTWLSSKEAAKPYGSMVVYLTKGTDARRLLADGYFHVGGESGTTSVFEYRPGPVQCYNCQEIGHKAFQCKKIQKCAKCATEGHHYSRCEQAVPNSTHHVMNKPLRMIQLNVRKQGAVLESLMNDEETKDAVALAIQEPQARRIQGRLLTTPMGHHKWTKMVPSTWREGRWAVRSMLWVNKDIEAEQVGIESPDLTAAVVRLPERLIFMASVYIEGGDASALDDACDHLRKAILKVRQDTGVVVDIMIMGDFNRHDQLWGGDEVSLGRQGEADPIIDLMNEFALSSLLKRGTKTWHGGGQSGDCESTIDLVLASDNLTDLMAKCVVHGTEHGSDHRAIETVFDAPWPVPKHQERLLLKNAPWKEINARIARNLAAAQSEGTVQRKTDRLMSVVSDAVHSLTPRAKPSPHAKRWWTTDLTQLRHIYTYWRNHARSERGAGRKVPRLEKMAQDTAKQYHDAIRQQKKKHWNDFLADNDNIWKAAKYPKSGEEAAFGKLPQLIRADGTTTADREEQAEELLSKFFPPLPDHIDDEGTRPQREPVELPAITLEEGERQLFAAKSWKAPGEDRLPAIVWKMTWPTVKYKVLELFQASMAEGTLPRQWRHAKIIPLKKPNKENYTIAKAWRPISLLATLGKILESVVAERISHAVETHGLLPTSHFGARKQRSAEQALLLLQEQIYAAWRGRRVLSLISFDVKGAYNGVCKERLLQRMKARGIPEVLLRWVEAFCSERTATIQVNGQVSEVQSLPQAGLPQGSPLSPILFLFFNADLVQRQIDSQGGAVAFVDDFTAWVTGPTAQSNRQGIEAIVNEALDWERRSGATFEADKTAIIHFAPKTRKSDHEPFIIKGQTVVPKDHVKILGLLMDTRLKYKQHIARAASKGLEAAMELRRLRGLSPATARQLFTSTVAPVVDYASNVWMHACKDKGMGPINRVQRVGAQAIVGTFLTVATSVAEAEAHIATAQHRFWRRVVKMWTDIHTLPETNPLRRSTARIKKFRRYHRSPLYQVADALKNIEMETLETIHPHTLAPWEVRVQAGVEATPQSPTVPGGLMQIATSSSARNELVGFGVAIERQPPRYRKLKLKTLSVTLGARAEQNPFSAELAAMAHALNMVVGLKDYRITLLTSNKAAALTLRNPRQQSGQEFVCQLYKLMRKLRRNGTQINIRWIPASEDNKLRGLAKEKARAATQEDARPQARVPRMKSTTLNIARSQAVPSNDLPENIGRHAKQVDAALPGKHTRQLYDRLSWKEASVLAQLRTGMVRLNGYLYRIKVADTDQCACGQARETVEHFLFRCQKWTAHRTELLQCTNTHRGNISFFLGGKSPSDDQKWTPNFEAVRASIRFAIATGRLEAT</sequence>
<reference evidence="5" key="2">
    <citation type="journal article" date="2023" name="IMA Fungus">
        <title>Comparative genomic study of the Penicillium genus elucidates a diverse pangenome and 15 lateral gene transfer events.</title>
        <authorList>
            <person name="Petersen C."/>
            <person name="Sorensen T."/>
            <person name="Nielsen M.R."/>
            <person name="Sondergaard T.E."/>
            <person name="Sorensen J.L."/>
            <person name="Fitzpatrick D.A."/>
            <person name="Frisvad J.C."/>
            <person name="Nielsen K.L."/>
        </authorList>
    </citation>
    <scope>NUCLEOTIDE SEQUENCE</scope>
    <source>
        <strain evidence="5">IBT 35675</strain>
    </source>
</reference>